<sequence>MLLAAGATGAAMPGAQAQQAFSPAWFASKGAMQNSAAATGYLPNGTRAALLTNPAQQQQQANAQLQRSINNLSTLARGIAAQQAAQEAARQAALANGSSVPDGLAEGGLKVDTNSLTRGWINANTPAQSAANGRTTVTVQQIADKAILNWETFNVGKNTILNFAQDANWAVLNRINDPLMRPSQIQGQINAPGTVMIANRNGIVFAGSSQIDVRNLVAAAARITDDQFRNRGLYVDASGTAPSFTDANGKLIVEAGARITTAQSTSVTQGGGYVLLLGSETSNAGRIATPGGQTVLAAGDSFTIRKGIGSDGNQGSSTAGNEVSTSRSNASGVVNNSGLIVANTGDITLTGHQVIQAGAVVSTSSTAKRGTIHLSTRASDVEGSVTLAPDSVTGIVPDGSEVTALDSQREALVRNGAGLYNQSSGVYDNLSTLADRKDLSRIEIVSGKTVQFQGGSTTLATGGEIVVTATRRTLVDAGATLDVSGAVGVKLAMNSNTVAVNVQGNEQRDAPVNRDSKTLNNLNVWVDRRDLVLVPAGTNGYAADRWYTAGGLLEVSGYLGTSARGGGEWMAQGGTVTVSGGDLVTRAGSSINLSGGTLDVASGMLRQSWIKGSDGRLYNVNTAPGDLLYAGVYRGFEVMHARWGDKTTEYYYNPLIAPQQRYEDGYTVGRDAGRLVVSTRNAALEGTLVSETYQGPRQTKAAQAGLEGYQQLQYAAARRAQLIVGQYLPVYDSKAGGLRYTFNPLFDSVTVGAGASVAGGIGLDEAVAGDRAGQLLLDGGLLNAAQLGAVRLAGKKSVTVSSSLRLADGGEAVLFAPLVDVAADIVAHGGTIRGGNVLRQIRDNGVTLDQGLDPAGGNGAGVILHAGARLDATGRMVDLRGEGDPGLQAYIDGGTVSLRSTDSVTLAAGSVIDVSSGATLQGDGTVRGGKGGSVQLGTGLAGTVVTANPAGTLTLDGTIRGYGVKGGGKLDIESASAVVIGGKAVPVEGVLEAGKSALVGLVLKEDYQVRAGDILPVDYKYLSDIAPPGYTLVGAEVATGRDSPWYDLPDDWVLPVPTEWGRNSVQSSTGQVWDADIGTRPGSVVIPKNTRIQLISIYGAYFAGFTIPARLFPNGMKLKEPRTFTTPAGQPATVDFTIAAGTALAAGAQLTRTVAVAKTTNLDVDLFASGFSSYSVRGYQGLMVAPGVALDVRMPVLQADAQAPAGTDGNALSVWQPELYQPQMLNRSIKQRQGASLTLAAGIADIGGSGDLTIGRDAALRVDPGQSITLAARGGLSVDGLLQAKSGSISVQGPQTTGDKSIEDGGNVGDSRPGSRAIELSAHAVLDASAASYVATDARGRPFGIVADGGSVAIGGILVESKARALAADSFVVVREGALVDVSGTAARFDIDGTGVRTIASNGGSIQLLSARGIYLDGSLRAGAGAAGSGAAGGTLTVALDAPNYLKNPAPNGTVMAPRELTLVQQKSAGASDAGGLQYGHGLLGVNQVRDGGFSSLVLHSNGLLSFNDNLNLSLDRELRVYAGALTLASGVNRRIDVALNAPYVLLSGSNDQGAASDNYLRPSYQGGLTSLDSQAVLNVSGMLIDIKDKVVLGTNTTMSGNTVERPGFGQLNLVSQGDIRFTYGTTTSQINPVSTLTSRGDILLRAAQVYPATGTFAEVSAGVIDRYNYRPDSKLVLERYDPGAPDPAMPYAMFGSLKLGATSIEQGGVLRAPLGTLNIGTNSQTSGGTGGSTTSITFKPGSLTSVSAAGLTLPYGGTSDGVNYLYRGNNVEFKGVGGLGVMYLDSRVVTVAAGARLDLSGGGEVRGAGFVSGRGGSTDARLAPLMQLTDKGFSLPGLATNPVYAIVPGYASAYAPADAASALDPRIGQQVTIGSHQIPGLAAGTYTLLPSNYALLPGAFRVEFNGALTGPAGGQALAMRNGSWTVAGALSTANTALAENMTRALIVTPGDVLRRYAQYNETGYSEFALRQAALAGTVRPMLPADARNLFIALESSPDSSLSLQGNVDFTPAPGGQGGMASIKMRGYNAGKIEILADGAARTPAFDGLSLYARDLNALNAGRLVVGGSLGSTYGRRGGVDASNYIDITGSMDSIVLRQGALLRVPDVFLITDNPAGSITIEAGAGINTIGLGRGPYDSLDGYVYRPGTMSVLALSNGVINTLAPQPDSSGRGSGAILLGVCGVTCNGTTQLYSEGSLLLATRRDFQLTDAVRYGTRNLMLAAGSLNAGSAADLAAAAARGALTPGLTIDQQVLSRLLRGDTAYGAPALERLILTAADSVNLFGNVSLSTIDPATGRSSLANLVLTTPAIYGVGAPGELAEIRTGKLTWAGQGTVAPAPITGGRGSGAGRLVLSADVIELGYDTSALPTGLDNFGRTILGFADVALNANERITASFKGSLSVYQSQTAGANGPQYQGGNLSLQAPLITGTGGSVNAITAGGALQLSAPASGRADPAAVRVDTGAELKLSGNTVSIDTTVALPSGKLTVSADGDIRLGDNAWLDLGGREIRLFDVSRYSWGGELSLQSSAGGIRQAGAAVIDLSARNNNAGQLNLIAMGGTVDMQGTLRGDASGRYDAGGTLVPYRAGSIDVRALALGGASLSEGFAGLNDRLNAGGVSGERSFQFKQGDLVIGNELKANRINVSLDGGQLVVNGVVDASGEKVGSIRLAAANGLTLAAGAVLDAHGSMLRVDSYGKIIDSPNRATVQLDAGNGTLTLQGGSRIDLRHGTALNGGDGNNRGTLDLFAARVGNTGSVTDANAATFGDIAIDARGAIDIQGARSIAVYGRQRYSDAAHGTDPAASGRPYQVIDQAYLDARHAQATAFIDNALANGNLLNNKLAGLNNAAYRQALHLRPAIEIVSATPQGDLVVQGDLDLSGLRYNSLNPGTPKTGVYGSGEVGMLTLRAGGDLSIYGSINDGFAPPPDTPDDGGWALTPGVQKFGGDVVVPIAGITLLDGTVYPTGKTLNYAITVRNVTLPMGTVLPSAITLDRDLALPAGSVLAADVRAANGSVLLAAGSVVGAAGLTVPAGAQLLAGVRLPVPLTSATLTWPKGAPLPVDMTQSGSLTLPVGALIAAGTNVKLNAGVDSINLRPADANGRQARNWAVAQMLPEGSQSWSLGVVAGADTGAADTRARNTIGRGDLVLADTHYGIKTIPGGTLSVLNADGVALLTGTHGLPMGVSRPSDLIGKTMAQIIALYGVTDWSDFIFGPITADFWDPAQGNIQLGLTLRGAGEILSAAGSLPNGMTDVSQLVGKTESELVELYTPLGASSWADFGLADFWKLASGNGSQIIRVPSVAPKTVAYSVLRTGTGDLSLAAGGNFSMLSPYGVYTAGTQRSLGNAALDASFNQARGRIDGSKVLGGAGGDSAADYEALVSGGARQYRAWYPDGGGNLNLDVGGNLTGDSWAASKEVFWASSSVGNWLWRQGTGGTPGVAEVPTAWWINFGTYMYNQAAVGMPQYWPTVVGFTGLGTLGGGNASIRVGGDASTVSLRSTTDIGDPTTARSQGVVLAVGSSGRVLADGSLALTGGGDLDVRLGGGWNSHIEARVPRTGLAQAQSHELYGALVGLRGALSLSAGQIGTIERIYGPGQDARDLRTSNPYIPSLTRSTGGVLVMAGDSGMDVASRGDLVLGGTGNAGLVNTPNTVAFSATNGNGERGMSWFSLWSDHTALRAFSAGGDMAFDTRPSETNAKIGTYNWDYTSNGGWFMLPGEVSAVAGVGSIYYGQSLAYRHAGNATQWETGGLLLAPQGKRNVELLAGNALYGGGYPIAVSGADGAVMATIWHPGFFGTDNTSLPLASNVSVDAPYADVGVYPLLAFGVGNIGATAGIAGHAVAPSRFYAGRGDIVGLQSGATMRYFGSRGGQTDYIGAGPVAIRAGRDIVYTGTRMDEELTRFGWVSGDASDNAMAAGNLLLNSHANDVSVLQAGRDILYANVTVAGPGTLEVSAGRNIVQYDRSSITSIGPVVRGDSRPGASIAVQAGLGDAGISSGYSGLLARYLNPANLAQGGTPLADQPGKVAKTYGAELSAWLGERFGFSGTAEQALAYFNALAPEQQRIFARQIYFAELRAGGREYNDASSPRYGSYLRGRNAIAAMFPATEYQGDLLMYGASGIHTDVGGDIQILTPGGAQTFGVEGIAPPSTAGLITRGRGDISLYSQGSILLGQSRIMTTFGGGIMAWSAQGDINAGRGAKTTVVYTPPRRVYDNVGDVTMSPQVPSAGAGIATLAPIAEVPPGDVDLIAPLGTIDAGEAGIRVSGNINVAALQIVNAANIQVQGKSTGLPVIAAVNIGALTNASAAASSAAMAAQDAVSRERAAARQNLPSVFTVRVLGFGADGTAAPEGRPATSGAGHDSGSAIQVLGQGNLNAVQRNRLTDTERRNLGR</sequence>
<name>A0A2D0B5I1_9BURK</name>
<dbReference type="InterPro" id="IPR011050">
    <property type="entry name" value="Pectin_lyase_fold/virulence"/>
</dbReference>
<dbReference type="RefSeq" id="WP_088750654.1">
    <property type="nucleotide sequence ID" value="NZ_NJGU01000004.1"/>
</dbReference>
<dbReference type="PANTHER" id="PTHR12338">
    <property type="entry name" value="AUTOTRANSPORTER"/>
    <property type="match status" value="1"/>
</dbReference>
<dbReference type="SMART" id="SM00912">
    <property type="entry name" value="Haemagg_act"/>
    <property type="match status" value="1"/>
</dbReference>
<keyword evidence="3" id="KW-0732">Signal</keyword>
<dbReference type="Gene3D" id="2.160.20.10">
    <property type="entry name" value="Single-stranded right-handed beta-helix, Pectin lyase-like"/>
    <property type="match status" value="1"/>
</dbReference>
<dbReference type="Pfam" id="PF12545">
    <property type="entry name" value="DUF3739"/>
    <property type="match status" value="1"/>
</dbReference>
<dbReference type="EMBL" id="NJGU01000004">
    <property type="protein sequence ID" value="OWY29920.1"/>
    <property type="molecule type" value="Genomic_DNA"/>
</dbReference>
<gene>
    <name evidence="6" type="ORF">CEJ42_08715</name>
</gene>
<evidence type="ECO:0000313" key="7">
    <source>
        <dbReference type="Proteomes" id="UP000197596"/>
    </source>
</evidence>
<proteinExistence type="predicted"/>
<comment type="subcellular location">
    <subcellularLocation>
        <location evidence="1">Secreted</location>
    </subcellularLocation>
</comment>
<evidence type="ECO:0000256" key="2">
    <source>
        <dbReference type="ARBA" id="ARBA00022525"/>
    </source>
</evidence>
<feature type="domain" description="Filamentous haemagglutinin FhaB/tRNA nuclease CdiA-like TPS" evidence="5">
    <location>
        <begin position="113"/>
        <end position="227"/>
    </location>
</feature>
<accession>A0A2D0B5I1</accession>
<feature type="region of interest" description="Disordered" evidence="4">
    <location>
        <begin position="1289"/>
        <end position="1312"/>
    </location>
</feature>
<dbReference type="InterPro" id="IPR050909">
    <property type="entry name" value="Bact_Autotransporter_VF"/>
</dbReference>
<evidence type="ECO:0000256" key="1">
    <source>
        <dbReference type="ARBA" id="ARBA00004613"/>
    </source>
</evidence>
<keyword evidence="2" id="KW-0964">Secreted</keyword>
<feature type="region of interest" description="Disordered" evidence="4">
    <location>
        <begin position="307"/>
        <end position="330"/>
    </location>
</feature>
<evidence type="ECO:0000313" key="6">
    <source>
        <dbReference type="EMBL" id="OWY29920.1"/>
    </source>
</evidence>
<organism evidence="6 7">
    <name type="scientific">Herbaspirillum robiniae</name>
    <dbReference type="NCBI Taxonomy" id="2014887"/>
    <lineage>
        <taxon>Bacteria</taxon>
        <taxon>Pseudomonadati</taxon>
        <taxon>Pseudomonadota</taxon>
        <taxon>Betaproteobacteria</taxon>
        <taxon>Burkholderiales</taxon>
        <taxon>Oxalobacteraceae</taxon>
        <taxon>Herbaspirillum</taxon>
    </lineage>
</organism>
<reference evidence="6 7" key="1">
    <citation type="submission" date="2017-06" db="EMBL/GenBank/DDBJ databases">
        <title>Herbaspirillum phytohormonus sp. nov., isolated from the root nodule of Robinia pseudoacacia in lead-zinc mine.</title>
        <authorList>
            <person name="Fan M."/>
            <person name="Lin Y."/>
        </authorList>
    </citation>
    <scope>NUCLEOTIDE SEQUENCE [LARGE SCALE GENOMIC DNA]</scope>
    <source>
        <strain evidence="6 7">HZ10</strain>
    </source>
</reference>
<evidence type="ECO:0000256" key="4">
    <source>
        <dbReference type="SAM" id="MobiDB-lite"/>
    </source>
</evidence>
<dbReference type="GO" id="GO:0005576">
    <property type="term" value="C:extracellular region"/>
    <property type="evidence" value="ECO:0007669"/>
    <property type="project" value="UniProtKB-SubCell"/>
</dbReference>
<evidence type="ECO:0000256" key="3">
    <source>
        <dbReference type="ARBA" id="ARBA00022729"/>
    </source>
</evidence>
<dbReference type="PANTHER" id="PTHR12338:SF8">
    <property type="entry name" value="HEME_HEMOPEXIN-BINDING PROTEIN"/>
    <property type="match status" value="1"/>
</dbReference>
<dbReference type="SUPFAM" id="SSF51126">
    <property type="entry name" value="Pectin lyase-like"/>
    <property type="match status" value="1"/>
</dbReference>
<protein>
    <submittedName>
        <fullName evidence="6">Hemagglutinin</fullName>
    </submittedName>
</protein>
<feature type="compositionally biased region" description="Polar residues" evidence="4">
    <location>
        <begin position="311"/>
        <end position="330"/>
    </location>
</feature>
<comment type="caution">
    <text evidence="6">The sequence shown here is derived from an EMBL/GenBank/DDBJ whole genome shotgun (WGS) entry which is preliminary data.</text>
</comment>
<feature type="compositionally biased region" description="Polar residues" evidence="4">
    <location>
        <begin position="1289"/>
        <end position="1299"/>
    </location>
</feature>
<dbReference type="Proteomes" id="UP000197596">
    <property type="component" value="Unassembled WGS sequence"/>
</dbReference>
<dbReference type="InterPro" id="IPR012334">
    <property type="entry name" value="Pectin_lyas_fold"/>
</dbReference>
<dbReference type="NCBIfam" id="TIGR01901">
    <property type="entry name" value="adhes_NPXG"/>
    <property type="match status" value="1"/>
</dbReference>
<dbReference type="Pfam" id="PF05860">
    <property type="entry name" value="TPS"/>
    <property type="match status" value="1"/>
</dbReference>
<dbReference type="InterPro" id="IPR008638">
    <property type="entry name" value="FhaB/CdiA-like_TPS"/>
</dbReference>
<evidence type="ECO:0000259" key="5">
    <source>
        <dbReference type="SMART" id="SM00912"/>
    </source>
</evidence>
<dbReference type="InterPro" id="IPR021026">
    <property type="entry name" value="Filamn_hemagglutn_DUF3739"/>
</dbReference>